<dbReference type="HAMAP" id="MF_01858">
    <property type="entry name" value="23SrRNA_methyltr_KL"/>
    <property type="match status" value="1"/>
</dbReference>
<keyword evidence="5 6" id="KW-0949">S-adenosyl-L-methionine</keyword>
<keyword evidence="3 6" id="KW-0489">Methyltransferase</keyword>
<keyword evidence="2 6" id="KW-0698">rRNA processing</keyword>
<dbReference type="InterPro" id="IPR019614">
    <property type="entry name" value="SAM-dep_methyl-trfase"/>
</dbReference>
<name>A0ABV6G4G9_9GAMM</name>
<dbReference type="Proteomes" id="UP001589814">
    <property type="component" value="Unassembled WGS sequence"/>
</dbReference>
<dbReference type="InterPro" id="IPR029063">
    <property type="entry name" value="SAM-dependent_MTases_sf"/>
</dbReference>
<evidence type="ECO:0000256" key="5">
    <source>
        <dbReference type="ARBA" id="ARBA00022691"/>
    </source>
</evidence>
<comment type="catalytic activity">
    <reaction evidence="6">
        <text>guanosine(2445) in 23S rRNA + S-adenosyl-L-methionine = N(2)-methylguanosine(2445) in 23S rRNA + S-adenosyl-L-homocysteine + H(+)</text>
        <dbReference type="Rhea" id="RHEA:42740"/>
        <dbReference type="Rhea" id="RHEA-COMP:10215"/>
        <dbReference type="Rhea" id="RHEA-COMP:10216"/>
        <dbReference type="ChEBI" id="CHEBI:15378"/>
        <dbReference type="ChEBI" id="CHEBI:57856"/>
        <dbReference type="ChEBI" id="CHEBI:59789"/>
        <dbReference type="ChEBI" id="CHEBI:74269"/>
        <dbReference type="ChEBI" id="CHEBI:74481"/>
        <dbReference type="EC" id="2.1.1.173"/>
    </reaction>
</comment>
<proteinExistence type="inferred from homology"/>
<evidence type="ECO:0000259" key="8">
    <source>
        <dbReference type="PROSITE" id="PS51165"/>
    </source>
</evidence>
<keyword evidence="7" id="KW-0694">RNA-binding</keyword>
<dbReference type="SMART" id="SM00981">
    <property type="entry name" value="THUMP"/>
    <property type="match status" value="1"/>
</dbReference>
<dbReference type="EMBL" id="JBHLVX010000041">
    <property type="protein sequence ID" value="MFC0268326.1"/>
    <property type="molecule type" value="Genomic_DNA"/>
</dbReference>
<evidence type="ECO:0000256" key="6">
    <source>
        <dbReference type="HAMAP-Rule" id="MF_01858"/>
    </source>
</evidence>
<dbReference type="NCBIfam" id="NF008748">
    <property type="entry name" value="PRK11783.1"/>
    <property type="match status" value="1"/>
</dbReference>
<dbReference type="EC" id="2.1.1.173" evidence="6"/>
<dbReference type="Pfam" id="PF10672">
    <property type="entry name" value="Methyltrans_SAM"/>
    <property type="match status" value="1"/>
</dbReference>
<dbReference type="Gene3D" id="3.30.2130.30">
    <property type="match status" value="1"/>
</dbReference>
<comment type="similarity">
    <text evidence="6">Belongs to the methyltransferase superfamily. RlmKL family.</text>
</comment>
<dbReference type="InterPro" id="IPR000241">
    <property type="entry name" value="RlmKL-like_Mtase"/>
</dbReference>
<evidence type="ECO:0000256" key="3">
    <source>
        <dbReference type="ARBA" id="ARBA00022603"/>
    </source>
</evidence>
<accession>A0ABV6G4G9</accession>
<evidence type="ECO:0000256" key="2">
    <source>
        <dbReference type="ARBA" id="ARBA00022552"/>
    </source>
</evidence>
<evidence type="ECO:0000256" key="7">
    <source>
        <dbReference type="PROSITE-ProRule" id="PRU00529"/>
    </source>
</evidence>
<dbReference type="PIRSF" id="PIRSF037618">
    <property type="entry name" value="RNA_Mtase_bacteria_prd"/>
    <property type="match status" value="1"/>
</dbReference>
<feature type="domain" description="THUMP" evidence="8">
    <location>
        <begin position="54"/>
        <end position="166"/>
    </location>
</feature>
<dbReference type="InterPro" id="IPR004114">
    <property type="entry name" value="THUMP_dom"/>
</dbReference>
<dbReference type="EC" id="2.1.1.264" evidence="6"/>
<reference evidence="9 10" key="1">
    <citation type="submission" date="2024-09" db="EMBL/GenBank/DDBJ databases">
        <authorList>
            <person name="Sun Q."/>
            <person name="Mori K."/>
        </authorList>
    </citation>
    <scope>NUCLEOTIDE SEQUENCE [LARGE SCALE GENOMIC DNA]</scope>
    <source>
        <strain evidence="9 10">CCM 7415</strain>
    </source>
</reference>
<dbReference type="GO" id="GO:0052915">
    <property type="term" value="F:23S rRNA (guanine(2445)-N(2))-methyltransferase activity"/>
    <property type="evidence" value="ECO:0007669"/>
    <property type="project" value="UniProtKB-EC"/>
</dbReference>
<dbReference type="Pfam" id="PF02926">
    <property type="entry name" value="THUMP"/>
    <property type="match status" value="1"/>
</dbReference>
<evidence type="ECO:0000313" key="10">
    <source>
        <dbReference type="Proteomes" id="UP001589814"/>
    </source>
</evidence>
<sequence>MNAPSDSAACAFFPFLATCPRGLEGLLAEELTALGAEVARESVASVHGSATMATLYRLCLWSRLANRIVRVLGRFDEIDSARQLSAAAATVGWEDELGEGATIRVDFHGRGDEIRHTRFGAQCVKDGVVQRLGEQGRARPTVDPGDADLRLYAHLHRGRLTLGVDLSGDSLHLRGYRLEGASAPLKENLAAALLIRAGWPERAAGGESLYDPLCGSGTLVIEAALIACDIAPNLSRRRFGFHAWARHDESLWRDIHGEAAHRARVGQRDCSLTLVGRDRDSRAIAAARANAARANAARANAARSPVEALVRFEQGDATAAPPVEMPRGLVMTNPPYGERLGELPALIALYQGLGATLREHLGGWSLALLTGDARLGHRLGMRAHRHYAFKNGSLDCRLLLIEVHPRSAPASDGPAVTAAATAAASHSEGARMFANRLAKNRKRLSKWLRRSGVSCYRLYDADMPEYALAIDLYADRVQVQEYAAPASIAADQAERRLMEALGVLPEVLGVTPEAIYLKRRQRQSGSAQYERRDRTGERFEVREGDARLLVNLRDYLDTGLFLDHRPVRRWLGEHAGGKSVLNLFCYTASATVQAALGGARESLSLDMSNTYLKWAEDNFRLNRLDLRRHRLLREDCMKWLEQDGAQFDLIFLDPPSFSNSKKMDSVLDVQRDHTTMIEAAMRHLAPGGELLFSNNLRRFRLDEALRARYAVTDLSRKMLDPDFERRPDIHHVFHIVSREGQ</sequence>
<dbReference type="Gene3D" id="3.40.50.150">
    <property type="entry name" value="Vaccinia Virus protein VP39"/>
    <property type="match status" value="2"/>
</dbReference>
<dbReference type="Gene3D" id="3.30.750.80">
    <property type="entry name" value="RNA methyltransferase domain (HRMD) like"/>
    <property type="match status" value="1"/>
</dbReference>
<dbReference type="InterPro" id="IPR017244">
    <property type="entry name" value="23SrRNA_methyltr_KL"/>
</dbReference>
<comment type="subcellular location">
    <subcellularLocation>
        <location evidence="6">Cytoplasm</location>
    </subcellularLocation>
</comment>
<keyword evidence="1 6" id="KW-0963">Cytoplasm</keyword>
<dbReference type="PANTHER" id="PTHR47313:SF1">
    <property type="entry name" value="RIBOSOMAL RNA LARGE SUBUNIT METHYLTRANSFERASE K_L"/>
    <property type="match status" value="1"/>
</dbReference>
<protein>
    <recommendedName>
        <fullName evidence="6">Ribosomal RNA large subunit methyltransferase K/L</fullName>
    </recommendedName>
    <domain>
        <recommendedName>
            <fullName evidence="6">23S rRNA m2G2445 methyltransferase</fullName>
            <ecNumber evidence="6">2.1.1.173</ecNumber>
        </recommendedName>
        <alternativeName>
            <fullName evidence="6">rRNA (guanine-N(2)-)-methyltransferase RlmL</fullName>
        </alternativeName>
    </domain>
    <domain>
        <recommendedName>
            <fullName evidence="6">23S rRNA m7G2069 methyltransferase</fullName>
            <ecNumber evidence="6">2.1.1.264</ecNumber>
        </recommendedName>
        <alternativeName>
            <fullName evidence="6">rRNA (guanine-N(7)-)-methyltransferase RlmK</fullName>
        </alternativeName>
    </domain>
</protein>
<dbReference type="SUPFAM" id="SSF53335">
    <property type="entry name" value="S-adenosyl-L-methionine-dependent methyltransferases"/>
    <property type="match status" value="2"/>
</dbReference>
<dbReference type="InterPro" id="IPR054170">
    <property type="entry name" value="RlmL_1st"/>
</dbReference>
<keyword evidence="10" id="KW-1185">Reference proteome</keyword>
<dbReference type="CDD" id="cd02440">
    <property type="entry name" value="AdoMet_MTases"/>
    <property type="match status" value="1"/>
</dbReference>
<evidence type="ECO:0000256" key="1">
    <source>
        <dbReference type="ARBA" id="ARBA00022490"/>
    </source>
</evidence>
<gene>
    <name evidence="9" type="primary">rlmKL</name>
    <name evidence="6" type="synonym">rlmL</name>
    <name evidence="9" type="ORF">ACFFHW_10085</name>
</gene>
<dbReference type="PROSITE" id="PS51165">
    <property type="entry name" value="THUMP"/>
    <property type="match status" value="1"/>
</dbReference>
<keyword evidence="4 6" id="KW-0808">Transferase</keyword>
<evidence type="ECO:0000256" key="4">
    <source>
        <dbReference type="ARBA" id="ARBA00022679"/>
    </source>
</evidence>
<evidence type="ECO:0000313" key="9">
    <source>
        <dbReference type="EMBL" id="MFC0268326.1"/>
    </source>
</evidence>
<dbReference type="PANTHER" id="PTHR47313">
    <property type="entry name" value="RIBOSOMAL RNA LARGE SUBUNIT METHYLTRANSFERASE K/L"/>
    <property type="match status" value="1"/>
</dbReference>
<dbReference type="Pfam" id="PF22020">
    <property type="entry name" value="RlmL_1st"/>
    <property type="match status" value="1"/>
</dbReference>
<dbReference type="CDD" id="cd11715">
    <property type="entry name" value="THUMP_AdoMetMT"/>
    <property type="match status" value="1"/>
</dbReference>
<dbReference type="PROSITE" id="PS01261">
    <property type="entry name" value="UPF0020"/>
    <property type="match status" value="1"/>
</dbReference>
<comment type="catalytic activity">
    <reaction evidence="6">
        <text>guanosine(2069) in 23S rRNA + S-adenosyl-L-methionine = N(2)-methylguanosine(2069) in 23S rRNA + S-adenosyl-L-homocysteine + H(+)</text>
        <dbReference type="Rhea" id="RHEA:43772"/>
        <dbReference type="Rhea" id="RHEA-COMP:10688"/>
        <dbReference type="Rhea" id="RHEA-COMP:10689"/>
        <dbReference type="ChEBI" id="CHEBI:15378"/>
        <dbReference type="ChEBI" id="CHEBI:57856"/>
        <dbReference type="ChEBI" id="CHEBI:59789"/>
        <dbReference type="ChEBI" id="CHEBI:74269"/>
        <dbReference type="ChEBI" id="CHEBI:74481"/>
        <dbReference type="EC" id="2.1.1.264"/>
    </reaction>
</comment>
<dbReference type="InterPro" id="IPR053943">
    <property type="entry name" value="RlmKL-like_Mtase_CS"/>
</dbReference>
<dbReference type="Pfam" id="PF01170">
    <property type="entry name" value="UPF0020"/>
    <property type="match status" value="1"/>
</dbReference>
<comment type="caution">
    <text evidence="9">The sequence shown here is derived from an EMBL/GenBank/DDBJ whole genome shotgun (WGS) entry which is preliminary data.</text>
</comment>
<organism evidence="9 10">
    <name type="scientific">Kushneria aurantia</name>
    <dbReference type="NCBI Taxonomy" id="504092"/>
    <lineage>
        <taxon>Bacteria</taxon>
        <taxon>Pseudomonadati</taxon>
        <taxon>Pseudomonadota</taxon>
        <taxon>Gammaproteobacteria</taxon>
        <taxon>Oceanospirillales</taxon>
        <taxon>Halomonadaceae</taxon>
        <taxon>Kushneria</taxon>
    </lineage>
</organism>
<dbReference type="RefSeq" id="WP_019952705.1">
    <property type="nucleotide sequence ID" value="NZ_JBHLVX010000041.1"/>
</dbReference>
<comment type="function">
    <text evidence="6">Specifically methylates the guanine in position 2445 (m2G2445) and the guanine in position 2069 (m7G2069) of 23S rRNA.</text>
</comment>